<evidence type="ECO:0000313" key="2">
    <source>
        <dbReference type="Proteomes" id="UP000015105"/>
    </source>
</evidence>
<dbReference type="Gene3D" id="3.40.50.2000">
    <property type="entry name" value="Glycogen Phosphorylase B"/>
    <property type="match status" value="1"/>
</dbReference>
<dbReference type="SUPFAM" id="SSF53756">
    <property type="entry name" value="UDP-Glycosyltransferase/glycogen phosphorylase"/>
    <property type="match status" value="1"/>
</dbReference>
<reference evidence="1" key="4">
    <citation type="submission" date="2019-03" db="UniProtKB">
        <authorList>
            <consortium name="EnsemblPlants"/>
        </authorList>
    </citation>
    <scope>IDENTIFICATION</scope>
</reference>
<proteinExistence type="predicted"/>
<name>A0A452ZGF0_AEGTS</name>
<organism evidence="1 2">
    <name type="scientific">Aegilops tauschii subsp. strangulata</name>
    <name type="common">Goatgrass</name>
    <dbReference type="NCBI Taxonomy" id="200361"/>
    <lineage>
        <taxon>Eukaryota</taxon>
        <taxon>Viridiplantae</taxon>
        <taxon>Streptophyta</taxon>
        <taxon>Embryophyta</taxon>
        <taxon>Tracheophyta</taxon>
        <taxon>Spermatophyta</taxon>
        <taxon>Magnoliopsida</taxon>
        <taxon>Liliopsida</taxon>
        <taxon>Poales</taxon>
        <taxon>Poaceae</taxon>
        <taxon>BOP clade</taxon>
        <taxon>Pooideae</taxon>
        <taxon>Triticodae</taxon>
        <taxon>Triticeae</taxon>
        <taxon>Triticinae</taxon>
        <taxon>Aegilops</taxon>
    </lineage>
</organism>
<reference evidence="1" key="5">
    <citation type="journal article" date="2021" name="G3 (Bethesda)">
        <title>Aegilops tauschii genome assembly Aet v5.0 features greater sequence contiguity and improved annotation.</title>
        <authorList>
            <person name="Wang L."/>
            <person name="Zhu T."/>
            <person name="Rodriguez J.C."/>
            <person name="Deal K.R."/>
            <person name="Dubcovsky J."/>
            <person name="McGuire P.E."/>
            <person name="Lux T."/>
            <person name="Spannagl M."/>
            <person name="Mayer K.F.X."/>
            <person name="Baldrich P."/>
            <person name="Meyers B.C."/>
            <person name="Huo N."/>
            <person name="Gu Y.Q."/>
            <person name="Zhou H."/>
            <person name="Devos K.M."/>
            <person name="Bennetzen J.L."/>
            <person name="Unver T."/>
            <person name="Budak H."/>
            <person name="Gulick P.J."/>
            <person name="Galiba G."/>
            <person name="Kalapos B."/>
            <person name="Nelson D.R."/>
            <person name="Li P."/>
            <person name="You F.M."/>
            <person name="Luo M.C."/>
            <person name="Dvorak J."/>
        </authorList>
    </citation>
    <scope>NUCLEOTIDE SEQUENCE [LARGE SCALE GENOMIC DNA]</scope>
    <source>
        <strain evidence="1">cv. AL8/78</strain>
    </source>
</reference>
<dbReference type="STRING" id="200361.A0A452ZGF0"/>
<evidence type="ECO:0000313" key="1">
    <source>
        <dbReference type="EnsemblPlants" id="AET1Gv20759900.2"/>
    </source>
</evidence>
<dbReference type="EnsemblPlants" id="AET1Gv20759900.2">
    <property type="protein sequence ID" value="AET1Gv20759900.2"/>
    <property type="gene ID" value="AET1Gv20759900"/>
</dbReference>
<accession>A0A452ZGF0</accession>
<keyword evidence="2" id="KW-1185">Reference proteome</keyword>
<protein>
    <submittedName>
        <fullName evidence="1">Uncharacterized protein</fullName>
    </submittedName>
</protein>
<dbReference type="Gramene" id="AET1Gv20759900.2">
    <property type="protein sequence ID" value="AET1Gv20759900.2"/>
    <property type="gene ID" value="AET1Gv20759900"/>
</dbReference>
<reference evidence="2" key="1">
    <citation type="journal article" date="2014" name="Science">
        <title>Ancient hybridizations among the ancestral genomes of bread wheat.</title>
        <authorList>
            <consortium name="International Wheat Genome Sequencing Consortium,"/>
            <person name="Marcussen T."/>
            <person name="Sandve S.R."/>
            <person name="Heier L."/>
            <person name="Spannagl M."/>
            <person name="Pfeifer M."/>
            <person name="Jakobsen K.S."/>
            <person name="Wulff B.B."/>
            <person name="Steuernagel B."/>
            <person name="Mayer K.F."/>
            <person name="Olsen O.A."/>
        </authorList>
    </citation>
    <scope>NUCLEOTIDE SEQUENCE [LARGE SCALE GENOMIC DNA]</scope>
    <source>
        <strain evidence="2">cv. AL8/78</strain>
    </source>
</reference>
<reference evidence="2" key="2">
    <citation type="journal article" date="2017" name="Nat. Plants">
        <title>The Aegilops tauschii genome reveals multiple impacts of transposons.</title>
        <authorList>
            <person name="Zhao G."/>
            <person name="Zou C."/>
            <person name="Li K."/>
            <person name="Wang K."/>
            <person name="Li T."/>
            <person name="Gao L."/>
            <person name="Zhang X."/>
            <person name="Wang H."/>
            <person name="Yang Z."/>
            <person name="Liu X."/>
            <person name="Jiang W."/>
            <person name="Mao L."/>
            <person name="Kong X."/>
            <person name="Jiao Y."/>
            <person name="Jia J."/>
        </authorList>
    </citation>
    <scope>NUCLEOTIDE SEQUENCE [LARGE SCALE GENOMIC DNA]</scope>
    <source>
        <strain evidence="2">cv. AL8/78</strain>
    </source>
</reference>
<sequence>EGMASAEHSKKLRIQLVPFFATSHIGPHADLALRLATVRPDTVEPMLAVTPANVSVARSALDRHGLTASAAVRIATYSFPDVDDLPPGVENLSAAAADDAWCIDAAAMEETLTRPLQEALIRERLPTLLSPISTFYVSPSSPTS</sequence>
<dbReference type="AlphaFoldDB" id="A0A452ZGF0"/>
<reference evidence="1" key="3">
    <citation type="journal article" date="2017" name="Nature">
        <title>Genome sequence of the progenitor of the wheat D genome Aegilops tauschii.</title>
        <authorList>
            <person name="Luo M.C."/>
            <person name="Gu Y.Q."/>
            <person name="Puiu D."/>
            <person name="Wang H."/>
            <person name="Twardziok S.O."/>
            <person name="Deal K.R."/>
            <person name="Huo N."/>
            <person name="Zhu T."/>
            <person name="Wang L."/>
            <person name="Wang Y."/>
            <person name="McGuire P.E."/>
            <person name="Liu S."/>
            <person name="Long H."/>
            <person name="Ramasamy R.K."/>
            <person name="Rodriguez J.C."/>
            <person name="Van S.L."/>
            <person name="Yuan L."/>
            <person name="Wang Z."/>
            <person name="Xia Z."/>
            <person name="Xiao L."/>
            <person name="Anderson O.D."/>
            <person name="Ouyang S."/>
            <person name="Liang Y."/>
            <person name="Zimin A.V."/>
            <person name="Pertea G."/>
            <person name="Qi P."/>
            <person name="Bennetzen J.L."/>
            <person name="Dai X."/>
            <person name="Dawson M.W."/>
            <person name="Muller H.G."/>
            <person name="Kugler K."/>
            <person name="Rivarola-Duarte L."/>
            <person name="Spannagl M."/>
            <person name="Mayer K.F.X."/>
            <person name="Lu F.H."/>
            <person name="Bevan M.W."/>
            <person name="Leroy P."/>
            <person name="Li P."/>
            <person name="You F.M."/>
            <person name="Sun Q."/>
            <person name="Liu Z."/>
            <person name="Lyons E."/>
            <person name="Wicker T."/>
            <person name="Salzberg S.L."/>
            <person name="Devos K.M."/>
            <person name="Dvorak J."/>
        </authorList>
    </citation>
    <scope>NUCLEOTIDE SEQUENCE [LARGE SCALE GENOMIC DNA]</scope>
    <source>
        <strain evidence="1">cv. AL8/78</strain>
    </source>
</reference>
<dbReference type="Proteomes" id="UP000015105">
    <property type="component" value="Chromosome 1D"/>
</dbReference>